<dbReference type="AlphaFoldDB" id="A0AAV4X7B5"/>
<organism evidence="2 3">
    <name type="scientific">Caerostris extrusa</name>
    <name type="common">Bark spider</name>
    <name type="synonym">Caerostris bankana</name>
    <dbReference type="NCBI Taxonomy" id="172846"/>
    <lineage>
        <taxon>Eukaryota</taxon>
        <taxon>Metazoa</taxon>
        <taxon>Ecdysozoa</taxon>
        <taxon>Arthropoda</taxon>
        <taxon>Chelicerata</taxon>
        <taxon>Arachnida</taxon>
        <taxon>Araneae</taxon>
        <taxon>Araneomorphae</taxon>
        <taxon>Entelegynae</taxon>
        <taxon>Araneoidea</taxon>
        <taxon>Araneidae</taxon>
        <taxon>Caerostris</taxon>
    </lineage>
</organism>
<feature type="compositionally biased region" description="Polar residues" evidence="1">
    <location>
        <begin position="95"/>
        <end position="104"/>
    </location>
</feature>
<evidence type="ECO:0000256" key="1">
    <source>
        <dbReference type="SAM" id="MobiDB-lite"/>
    </source>
</evidence>
<gene>
    <name evidence="2" type="ORF">CEXT_758681</name>
</gene>
<accession>A0AAV4X7B5</accession>
<sequence>MDVFFLDNGPKVDDFRICFRTTYRSTKKFEIPKKSARFIPEIKSDEDRLPENKDVPSCPLCINVPNSRNKLQQLDNQSLNVRTQASNQTQASTTPNNFVNHRDK</sequence>
<dbReference type="Proteomes" id="UP001054945">
    <property type="component" value="Unassembled WGS sequence"/>
</dbReference>
<feature type="compositionally biased region" description="Low complexity" evidence="1">
    <location>
        <begin position="83"/>
        <end position="94"/>
    </location>
</feature>
<evidence type="ECO:0000313" key="3">
    <source>
        <dbReference type="Proteomes" id="UP001054945"/>
    </source>
</evidence>
<feature type="region of interest" description="Disordered" evidence="1">
    <location>
        <begin position="80"/>
        <end position="104"/>
    </location>
</feature>
<evidence type="ECO:0000313" key="2">
    <source>
        <dbReference type="EMBL" id="GIY89744.1"/>
    </source>
</evidence>
<comment type="caution">
    <text evidence="2">The sequence shown here is derived from an EMBL/GenBank/DDBJ whole genome shotgun (WGS) entry which is preliminary data.</text>
</comment>
<proteinExistence type="predicted"/>
<reference evidence="2 3" key="1">
    <citation type="submission" date="2021-06" db="EMBL/GenBank/DDBJ databases">
        <title>Caerostris extrusa draft genome.</title>
        <authorList>
            <person name="Kono N."/>
            <person name="Arakawa K."/>
        </authorList>
    </citation>
    <scope>NUCLEOTIDE SEQUENCE [LARGE SCALE GENOMIC DNA]</scope>
</reference>
<dbReference type="EMBL" id="BPLR01017252">
    <property type="protein sequence ID" value="GIY89744.1"/>
    <property type="molecule type" value="Genomic_DNA"/>
</dbReference>
<keyword evidence="3" id="KW-1185">Reference proteome</keyword>
<protein>
    <submittedName>
        <fullName evidence="2">Uncharacterized protein</fullName>
    </submittedName>
</protein>
<name>A0AAV4X7B5_CAEEX</name>